<dbReference type="EMBL" id="HBUF01196848">
    <property type="protein sequence ID" value="CAG6660370.1"/>
    <property type="molecule type" value="Transcribed_RNA"/>
</dbReference>
<evidence type="ECO:0000256" key="9">
    <source>
        <dbReference type="ARBA" id="ARBA00022801"/>
    </source>
</evidence>
<keyword evidence="8" id="KW-0479">Metal-binding</keyword>
<dbReference type="EMBL" id="HBUF01196845">
    <property type="protein sequence ID" value="CAG6660367.1"/>
    <property type="molecule type" value="Transcribed_RNA"/>
</dbReference>
<dbReference type="EMBL" id="HBUF01137981">
    <property type="protein sequence ID" value="CAG6645704.1"/>
    <property type="molecule type" value="Transcribed_RNA"/>
</dbReference>
<dbReference type="GO" id="GO:0004518">
    <property type="term" value="F:nuclease activity"/>
    <property type="evidence" value="ECO:0007669"/>
    <property type="project" value="UniProtKB-KW"/>
</dbReference>
<evidence type="ECO:0000256" key="2">
    <source>
        <dbReference type="ARBA" id="ARBA00004123"/>
    </source>
</evidence>
<proteinExistence type="inferred from homology"/>
<dbReference type="AlphaFoldDB" id="A0A8D8RAW5"/>
<evidence type="ECO:0000256" key="4">
    <source>
        <dbReference type="ARBA" id="ARBA00006958"/>
    </source>
</evidence>
<feature type="compositionally biased region" description="Acidic residues" evidence="13">
    <location>
        <begin position="239"/>
        <end position="259"/>
    </location>
</feature>
<comment type="function">
    <text evidence="12">Transposase-derived protein that may have nuclease activity. Does not have transposase activity.</text>
</comment>
<feature type="domain" description="DDE Tnp4" evidence="14">
    <location>
        <begin position="67"/>
        <end position="219"/>
    </location>
</feature>
<dbReference type="GO" id="GO:0005737">
    <property type="term" value="C:cytoplasm"/>
    <property type="evidence" value="ECO:0007669"/>
    <property type="project" value="UniProtKB-SubCell"/>
</dbReference>
<dbReference type="EMBL" id="HBUF01564459">
    <property type="protein sequence ID" value="CAG6763846.1"/>
    <property type="molecule type" value="Transcribed_RNA"/>
</dbReference>
<sequence length="276" mass="31147">MGNGSQYHGVGVMHGISKSSVCRVLHQVVELISSDLFLRLVRWPEDVSEIARSFLRKGGFPCVGGCVDGTMITIDAPTAFEEQFVNRHGKHALNVMAICGPNLAFYAVNAQWPGSLHDARVFRNTAVYRKFETENWRPFPGAVILGDSAYPLKDWLITPLNRDLEEPAALAFNRAHRQTRRLIENAFGMLKEKFPCLNHMRLEPNFAARVVLACITLHNVAITVDRDDDMEGMVNPDGVVDDEEEVEADPDEPDQEGQEEGQRRPQVPRRLYNFFQ</sequence>
<dbReference type="GO" id="GO:0005634">
    <property type="term" value="C:nucleus"/>
    <property type="evidence" value="ECO:0007669"/>
    <property type="project" value="UniProtKB-SubCell"/>
</dbReference>
<evidence type="ECO:0000256" key="12">
    <source>
        <dbReference type="ARBA" id="ARBA00045850"/>
    </source>
</evidence>
<keyword evidence="9" id="KW-0378">Hydrolase</keyword>
<organism evidence="15">
    <name type="scientific">Cacopsylla melanoneura</name>
    <dbReference type="NCBI Taxonomy" id="428564"/>
    <lineage>
        <taxon>Eukaryota</taxon>
        <taxon>Metazoa</taxon>
        <taxon>Ecdysozoa</taxon>
        <taxon>Arthropoda</taxon>
        <taxon>Hexapoda</taxon>
        <taxon>Insecta</taxon>
        <taxon>Pterygota</taxon>
        <taxon>Neoptera</taxon>
        <taxon>Paraneoptera</taxon>
        <taxon>Hemiptera</taxon>
        <taxon>Sternorrhyncha</taxon>
        <taxon>Psylloidea</taxon>
        <taxon>Psyllidae</taxon>
        <taxon>Psyllinae</taxon>
        <taxon>Cacopsylla</taxon>
    </lineage>
</organism>
<evidence type="ECO:0000256" key="13">
    <source>
        <dbReference type="SAM" id="MobiDB-lite"/>
    </source>
</evidence>
<evidence type="ECO:0000256" key="1">
    <source>
        <dbReference type="ARBA" id="ARBA00001968"/>
    </source>
</evidence>
<dbReference type="PRINTS" id="PR02086">
    <property type="entry name" value="PUTNUCHARBI1"/>
</dbReference>
<evidence type="ECO:0000313" key="15">
    <source>
        <dbReference type="EMBL" id="CAG6645704.1"/>
    </source>
</evidence>
<comment type="subcellular location">
    <subcellularLocation>
        <location evidence="3">Cytoplasm</location>
    </subcellularLocation>
    <subcellularLocation>
        <location evidence="2">Nucleus</location>
    </subcellularLocation>
</comment>
<dbReference type="GO" id="GO:0016787">
    <property type="term" value="F:hydrolase activity"/>
    <property type="evidence" value="ECO:0007669"/>
    <property type="project" value="UniProtKB-KW"/>
</dbReference>
<evidence type="ECO:0000256" key="5">
    <source>
        <dbReference type="ARBA" id="ARBA00015519"/>
    </source>
</evidence>
<dbReference type="EMBL" id="HBUF01400534">
    <property type="protein sequence ID" value="CAG6736756.1"/>
    <property type="molecule type" value="Transcribed_RNA"/>
</dbReference>
<comment type="cofactor">
    <cofactor evidence="1">
        <name>a divalent metal cation</name>
        <dbReference type="ChEBI" id="CHEBI:60240"/>
    </cofactor>
</comment>
<reference evidence="15" key="1">
    <citation type="submission" date="2021-05" db="EMBL/GenBank/DDBJ databases">
        <authorList>
            <person name="Alioto T."/>
            <person name="Alioto T."/>
            <person name="Gomez Garrido J."/>
        </authorList>
    </citation>
    <scope>NUCLEOTIDE SEQUENCE</scope>
</reference>
<feature type="region of interest" description="Disordered" evidence="13">
    <location>
        <begin position="228"/>
        <end position="276"/>
    </location>
</feature>
<dbReference type="PANTHER" id="PTHR22930">
    <property type="match status" value="1"/>
</dbReference>
<keyword evidence="10" id="KW-0539">Nucleus</keyword>
<dbReference type="PANTHER" id="PTHR22930:SF289">
    <property type="entry name" value="DDE TNP4 DOMAIN-CONTAINING PROTEIN-RELATED"/>
    <property type="match status" value="1"/>
</dbReference>
<dbReference type="GO" id="GO:0046872">
    <property type="term" value="F:metal ion binding"/>
    <property type="evidence" value="ECO:0007669"/>
    <property type="project" value="UniProtKB-KW"/>
</dbReference>
<evidence type="ECO:0000256" key="6">
    <source>
        <dbReference type="ARBA" id="ARBA00022490"/>
    </source>
</evidence>
<name>A0A8D8RAW5_9HEMI</name>
<evidence type="ECO:0000256" key="10">
    <source>
        <dbReference type="ARBA" id="ARBA00023242"/>
    </source>
</evidence>
<dbReference type="InterPro" id="IPR026103">
    <property type="entry name" value="HARBI1_animal"/>
</dbReference>
<comment type="similarity">
    <text evidence="4">Belongs to the HARBI1 family.</text>
</comment>
<evidence type="ECO:0000256" key="11">
    <source>
        <dbReference type="ARBA" id="ARBA00030126"/>
    </source>
</evidence>
<dbReference type="Pfam" id="PF13359">
    <property type="entry name" value="DDE_Tnp_4"/>
    <property type="match status" value="1"/>
</dbReference>
<accession>A0A8D8RAW5</accession>
<keyword evidence="6" id="KW-0963">Cytoplasm</keyword>
<dbReference type="InterPro" id="IPR045249">
    <property type="entry name" value="HARBI1-like"/>
</dbReference>
<evidence type="ECO:0000259" key="14">
    <source>
        <dbReference type="Pfam" id="PF13359"/>
    </source>
</evidence>
<evidence type="ECO:0000256" key="3">
    <source>
        <dbReference type="ARBA" id="ARBA00004496"/>
    </source>
</evidence>
<evidence type="ECO:0000256" key="8">
    <source>
        <dbReference type="ARBA" id="ARBA00022723"/>
    </source>
</evidence>
<protein>
    <recommendedName>
        <fullName evidence="5">Putative nuclease HARBI1</fullName>
    </recommendedName>
    <alternativeName>
        <fullName evidence="11">Harbinger transposase-derived nuclease</fullName>
    </alternativeName>
</protein>
<evidence type="ECO:0000256" key="7">
    <source>
        <dbReference type="ARBA" id="ARBA00022722"/>
    </source>
</evidence>
<dbReference type="EMBL" id="HBUF01137982">
    <property type="protein sequence ID" value="CAG6645705.1"/>
    <property type="molecule type" value="Transcribed_RNA"/>
</dbReference>
<dbReference type="EMBL" id="HBUF01196847">
    <property type="protein sequence ID" value="CAG6660369.1"/>
    <property type="molecule type" value="Transcribed_RNA"/>
</dbReference>
<keyword evidence="7" id="KW-0540">Nuclease</keyword>
<dbReference type="InterPro" id="IPR027806">
    <property type="entry name" value="HARBI1_dom"/>
</dbReference>